<protein>
    <submittedName>
        <fullName evidence="2">Transposase of ISCARN115, IS4 family IS4 group</fullName>
    </submittedName>
</protein>
<sequence length="461" mass="51709">MHINRSVLPKQHRIQRHAATSDAFSFFNQLTSPDLLDTLESSLPEHRERLFPPTETISMFLAQAMQADHSCQNIVNDSAVKRLTHHLPKCSTNTGGYCKARQRLPLEMLAGLVRHTGRLIAQNTADNWLWFGRRVRLVDGTTVTLADTQANQNAYPQQCGQKPGLGFPICRIVGVTCLSSGALLGAAMGPFKGKGSGEQSLLRGLLDTFKSGDIMLGDAFYGTYFLFTELRLRNVDALFEQYGARRRSTDFDCGKKLGSRDHLIVLEKPKVRPQWMTAAQYESEPETLTVRELQVGGRILVTTLLCPNAAPKAELQALYKRRWQVELDIRNIKTTLGMATLSCKTPEMCEKEMWVYLLAYNLIRLIMAQSALIADVLPRTLSFKHTAQLWVAWDGMSLSADGMDNITGLFALVAEQSIGNRPGRIEPRAAKRRPKPYPLLNENRAMAREKVKVYGHPKKLK</sequence>
<dbReference type="GO" id="GO:0003677">
    <property type="term" value="F:DNA binding"/>
    <property type="evidence" value="ECO:0007669"/>
    <property type="project" value="InterPro"/>
</dbReference>
<reference evidence="2" key="1">
    <citation type="submission" date="2009-10" db="EMBL/GenBank/DDBJ databases">
        <title>Diversity of trophic interactions inside an arsenic-rich microbial ecosystem.</title>
        <authorList>
            <person name="Bertin P.N."/>
            <person name="Heinrich-Salmeron A."/>
            <person name="Pelletier E."/>
            <person name="Goulhen-Chollet F."/>
            <person name="Arsene-Ploetze F."/>
            <person name="Gallien S."/>
            <person name="Calteau A."/>
            <person name="Vallenet D."/>
            <person name="Casiot C."/>
            <person name="Chane-Woon-Ming B."/>
            <person name="Giloteaux L."/>
            <person name="Barakat M."/>
            <person name="Bonnefoy V."/>
            <person name="Bruneel O."/>
            <person name="Chandler M."/>
            <person name="Cleiss J."/>
            <person name="Duran R."/>
            <person name="Elbaz-Poulichet F."/>
            <person name="Fonknechten N."/>
            <person name="Lauga B."/>
            <person name="Mornico D."/>
            <person name="Ortet P."/>
            <person name="Schaeffer C."/>
            <person name="Siguier P."/>
            <person name="Alexander Thil Smith A."/>
            <person name="Van Dorsselaer A."/>
            <person name="Weissenbach J."/>
            <person name="Medigue C."/>
            <person name="Le Paslier D."/>
        </authorList>
    </citation>
    <scope>NUCLEOTIDE SEQUENCE</scope>
</reference>
<accession>E6QXH7</accession>
<dbReference type="GO" id="GO:0004803">
    <property type="term" value="F:transposase activity"/>
    <property type="evidence" value="ECO:0007669"/>
    <property type="project" value="InterPro"/>
</dbReference>
<dbReference type="InterPro" id="IPR002559">
    <property type="entry name" value="Transposase_11"/>
</dbReference>
<name>E6QXH7_9ZZZZ</name>
<evidence type="ECO:0000313" key="2">
    <source>
        <dbReference type="EMBL" id="CBI11951.1"/>
    </source>
</evidence>
<comment type="caution">
    <text evidence="2">The sequence shown here is derived from an EMBL/GenBank/DDBJ whole genome shotgun (WGS) entry which is preliminary data.</text>
</comment>
<dbReference type="EMBL" id="CABR01000179">
    <property type="protein sequence ID" value="CBI11951.1"/>
    <property type="molecule type" value="Genomic_DNA"/>
</dbReference>
<dbReference type="Pfam" id="PF01609">
    <property type="entry name" value="DDE_Tnp_1"/>
    <property type="match status" value="1"/>
</dbReference>
<dbReference type="PANTHER" id="PTHR37529:SF1">
    <property type="entry name" value="TRANSPOSASE INSG FOR INSERTION SEQUENCE ELEMENT IS4-RELATED"/>
    <property type="match status" value="1"/>
</dbReference>
<dbReference type="PANTHER" id="PTHR37529">
    <property type="entry name" value="TRANSPOSASE INSG FOR INSERTION SEQUENCE ELEMENT IS4-RELATED"/>
    <property type="match status" value="1"/>
</dbReference>
<dbReference type="AlphaFoldDB" id="E6QXH7"/>
<evidence type="ECO:0000259" key="1">
    <source>
        <dbReference type="Pfam" id="PF01609"/>
    </source>
</evidence>
<dbReference type="NCBIfam" id="NF033592">
    <property type="entry name" value="transpos_IS4_1"/>
    <property type="match status" value="1"/>
</dbReference>
<dbReference type="SUPFAM" id="SSF53098">
    <property type="entry name" value="Ribonuclease H-like"/>
    <property type="match status" value="1"/>
</dbReference>
<organism evidence="2">
    <name type="scientific">mine drainage metagenome</name>
    <dbReference type="NCBI Taxonomy" id="410659"/>
    <lineage>
        <taxon>unclassified sequences</taxon>
        <taxon>metagenomes</taxon>
        <taxon>ecological metagenomes</taxon>
    </lineage>
</organism>
<dbReference type="InterPro" id="IPR012337">
    <property type="entry name" value="RNaseH-like_sf"/>
</dbReference>
<dbReference type="InterPro" id="IPR047952">
    <property type="entry name" value="Transpos_IS4"/>
</dbReference>
<feature type="domain" description="Transposase IS4-like" evidence="1">
    <location>
        <begin position="130"/>
        <end position="362"/>
    </location>
</feature>
<dbReference type="GO" id="GO:0006313">
    <property type="term" value="P:DNA transposition"/>
    <property type="evidence" value="ECO:0007669"/>
    <property type="project" value="InterPro"/>
</dbReference>
<gene>
    <name evidence="2" type="ORF">CARN7_2803</name>
</gene>
<proteinExistence type="predicted"/>